<keyword evidence="3" id="KW-0998">Cell outer membrane</keyword>
<feature type="domain" description="VWFA" evidence="5">
    <location>
        <begin position="49"/>
        <end position="243"/>
    </location>
</feature>
<dbReference type="OrthoDB" id="9805566at2"/>
<evidence type="ECO:0000256" key="1">
    <source>
        <dbReference type="ARBA" id="ARBA00004442"/>
    </source>
</evidence>
<dbReference type="GO" id="GO:0009279">
    <property type="term" value="C:cell outer membrane"/>
    <property type="evidence" value="ECO:0007669"/>
    <property type="project" value="UniProtKB-SubCell"/>
</dbReference>
<sequence length="408" mass="44419">MKVFSMKIIPLLLGTLFLFGCYARQQVHSIPDFTATQFDSNEYASAVDNFLIIMDASSSMDDDYMGNKKFIIALEIINRLNLTLPELLQNGGLRSFGHDKAVSEKNTVLFYGMEPYSTKALKEKLNLIKTSGGTSPMHSALTEAGQDLNGVSGKTAMVIISDGQEAYGMGHSITLAAAQALKNQLGPGLCYYPVIIGDNNKGTDLMEKISGMGECGFATNADTLLTGDGMARFVKDVFLTQKTIRPMAPKDSDNDGVTDNMDKCPGTPHGTMVNADGCPPVTQKPAPAITETLNAQGAWVIDEAYFDFDKAVVKPSAFEFLDNIAEFLKNNPEVFININGHTDNIGTKAYNDVLSLRRAEAVKTYLTNKGIEKNRLACQGFAFSKPVASNKTDKGRALNRRVEIYPVK</sequence>
<dbReference type="Gene3D" id="3.40.50.410">
    <property type="entry name" value="von Willebrand factor, type A domain"/>
    <property type="match status" value="1"/>
</dbReference>
<dbReference type="Gene3D" id="3.30.1330.60">
    <property type="entry name" value="OmpA-like domain"/>
    <property type="match status" value="1"/>
</dbReference>
<dbReference type="AlphaFoldDB" id="K0NDY4"/>
<dbReference type="CDD" id="cd00198">
    <property type="entry name" value="vWFA"/>
    <property type="match status" value="1"/>
</dbReference>
<dbReference type="STRING" id="651182.TOL2_C09760"/>
<dbReference type="PROSITE" id="PS50234">
    <property type="entry name" value="VWFA"/>
    <property type="match status" value="1"/>
</dbReference>
<dbReference type="PRINTS" id="PR01021">
    <property type="entry name" value="OMPADOMAIN"/>
</dbReference>
<organism evidence="7 8">
    <name type="scientific">Desulfobacula toluolica (strain DSM 7467 / Tol2)</name>
    <dbReference type="NCBI Taxonomy" id="651182"/>
    <lineage>
        <taxon>Bacteria</taxon>
        <taxon>Pseudomonadati</taxon>
        <taxon>Thermodesulfobacteriota</taxon>
        <taxon>Desulfobacteria</taxon>
        <taxon>Desulfobacterales</taxon>
        <taxon>Desulfobacteraceae</taxon>
        <taxon>Desulfobacula</taxon>
    </lineage>
</organism>
<accession>K0NDY4</accession>
<evidence type="ECO:0000256" key="2">
    <source>
        <dbReference type="ARBA" id="ARBA00023136"/>
    </source>
</evidence>
<dbReference type="InterPro" id="IPR036737">
    <property type="entry name" value="OmpA-like_sf"/>
</dbReference>
<dbReference type="PANTHER" id="PTHR30329">
    <property type="entry name" value="STATOR ELEMENT OF FLAGELLAR MOTOR COMPLEX"/>
    <property type="match status" value="1"/>
</dbReference>
<evidence type="ECO:0000256" key="4">
    <source>
        <dbReference type="PROSITE-ProRule" id="PRU00473"/>
    </source>
</evidence>
<dbReference type="Pfam" id="PF00691">
    <property type="entry name" value="OmpA"/>
    <property type="match status" value="1"/>
</dbReference>
<dbReference type="InterPro" id="IPR006665">
    <property type="entry name" value="OmpA-like"/>
</dbReference>
<dbReference type="PROSITE" id="PS51257">
    <property type="entry name" value="PROKAR_LIPOPROTEIN"/>
    <property type="match status" value="1"/>
</dbReference>
<evidence type="ECO:0000313" key="8">
    <source>
        <dbReference type="Proteomes" id="UP000007347"/>
    </source>
</evidence>
<evidence type="ECO:0000256" key="3">
    <source>
        <dbReference type="ARBA" id="ARBA00023237"/>
    </source>
</evidence>
<evidence type="ECO:0000259" key="6">
    <source>
        <dbReference type="PROSITE" id="PS51123"/>
    </source>
</evidence>
<dbReference type="InterPro" id="IPR050330">
    <property type="entry name" value="Bact_OuterMem_StrucFunc"/>
</dbReference>
<gene>
    <name evidence="7" type="ordered locus">TOL2_C09760</name>
</gene>
<evidence type="ECO:0000259" key="5">
    <source>
        <dbReference type="PROSITE" id="PS50234"/>
    </source>
</evidence>
<dbReference type="InterPro" id="IPR002035">
    <property type="entry name" value="VWF_A"/>
</dbReference>
<dbReference type="SUPFAM" id="SSF103088">
    <property type="entry name" value="OmpA-like"/>
    <property type="match status" value="1"/>
</dbReference>
<proteinExistence type="predicted"/>
<dbReference type="HOGENOM" id="CLU_049001_1_0_7"/>
<comment type="subcellular location">
    <subcellularLocation>
        <location evidence="1">Cell outer membrane</location>
    </subcellularLocation>
</comment>
<dbReference type="RefSeq" id="WP_014956488.1">
    <property type="nucleotide sequence ID" value="NC_018645.1"/>
</dbReference>
<dbReference type="CDD" id="cd07185">
    <property type="entry name" value="OmpA_C-like"/>
    <property type="match status" value="1"/>
</dbReference>
<protein>
    <submittedName>
        <fullName evidence="7">Predicted outer membrane protein, OmpA/MotB domain</fullName>
    </submittedName>
</protein>
<keyword evidence="8" id="KW-1185">Reference proteome</keyword>
<dbReference type="PROSITE" id="PS51123">
    <property type="entry name" value="OMPA_2"/>
    <property type="match status" value="1"/>
</dbReference>
<dbReference type="PANTHER" id="PTHR30329:SF21">
    <property type="entry name" value="LIPOPROTEIN YIAD-RELATED"/>
    <property type="match status" value="1"/>
</dbReference>
<dbReference type="InterPro" id="IPR036465">
    <property type="entry name" value="vWFA_dom_sf"/>
</dbReference>
<name>K0NDY4_DESTT</name>
<keyword evidence="2 4" id="KW-0472">Membrane</keyword>
<dbReference type="SUPFAM" id="SSF53300">
    <property type="entry name" value="vWA-like"/>
    <property type="match status" value="1"/>
</dbReference>
<dbReference type="InterPro" id="IPR006664">
    <property type="entry name" value="OMP_bac"/>
</dbReference>
<evidence type="ECO:0000313" key="7">
    <source>
        <dbReference type="EMBL" id="CCK79141.1"/>
    </source>
</evidence>
<dbReference type="KEGG" id="dto:TOL2_C09760"/>
<dbReference type="EMBL" id="FO203503">
    <property type="protein sequence ID" value="CCK79141.1"/>
    <property type="molecule type" value="Genomic_DNA"/>
</dbReference>
<feature type="domain" description="OmpA-like" evidence="6">
    <location>
        <begin position="293"/>
        <end position="408"/>
    </location>
</feature>
<dbReference type="Proteomes" id="UP000007347">
    <property type="component" value="Chromosome"/>
</dbReference>
<reference evidence="7 8" key="1">
    <citation type="journal article" date="2013" name="Environ. Microbiol.">
        <title>Complete genome, catabolic sub-proteomes and key-metabolites of Desulfobacula toluolica Tol2, a marine, aromatic compound-degrading, sulfate-reducing bacterium.</title>
        <authorList>
            <person name="Wohlbrand L."/>
            <person name="Jacob J.H."/>
            <person name="Kube M."/>
            <person name="Mussmann M."/>
            <person name="Jarling R."/>
            <person name="Beck A."/>
            <person name="Amann R."/>
            <person name="Wilkes H."/>
            <person name="Reinhardt R."/>
            <person name="Rabus R."/>
        </authorList>
    </citation>
    <scope>NUCLEOTIDE SEQUENCE [LARGE SCALE GENOMIC DNA]</scope>
    <source>
        <strain evidence="8">DSM 7467 / Tol2</strain>
    </source>
</reference>